<protein>
    <recommendedName>
        <fullName evidence="1">DUF3347 domain-containing protein</fullName>
    </recommendedName>
</protein>
<dbReference type="InterPro" id="IPR021782">
    <property type="entry name" value="DUF3347"/>
</dbReference>
<dbReference type="Pfam" id="PF11827">
    <property type="entry name" value="DUF3347"/>
    <property type="match status" value="1"/>
</dbReference>
<proteinExistence type="predicted"/>
<reference evidence="2" key="1">
    <citation type="journal article" date="2014" name="Int. J. Syst. Evol. Microbiol.">
        <title>Complete genome sequence of Corynebacterium casei LMG S-19264T (=DSM 44701T), isolated from a smear-ripened cheese.</title>
        <authorList>
            <consortium name="US DOE Joint Genome Institute (JGI-PGF)"/>
            <person name="Walter F."/>
            <person name="Albersmeier A."/>
            <person name="Kalinowski J."/>
            <person name="Ruckert C."/>
        </authorList>
    </citation>
    <scope>NUCLEOTIDE SEQUENCE</scope>
    <source>
        <strain evidence="2">CGMCC 1.15448</strain>
    </source>
</reference>
<dbReference type="AlphaFoldDB" id="A0A8J2UCX2"/>
<feature type="domain" description="DUF3347" evidence="1">
    <location>
        <begin position="30"/>
        <end position="121"/>
    </location>
</feature>
<dbReference type="EMBL" id="BMJC01000002">
    <property type="protein sequence ID" value="GGA98582.1"/>
    <property type="molecule type" value="Genomic_DNA"/>
</dbReference>
<evidence type="ECO:0000259" key="1">
    <source>
        <dbReference type="Pfam" id="PF11827"/>
    </source>
</evidence>
<accession>A0A8J2UCX2</accession>
<sequence>MKHFITVLAVIATTSIFSHLNAQQIALAPVLTDYYNVKDALITSDAKATAEKAALLLKDINSVNMSAIPMKDHMAFMALKDKLAFDARHISESTDISHQREHFASLSANMASLAKQAKLSDQPIYEDYCPMKKSSWLSNDTAIKNPYFGNSMLTCGKVTRTLKP</sequence>
<organism evidence="2 3">
    <name type="scientific">Puia dinghuensis</name>
    <dbReference type="NCBI Taxonomy" id="1792502"/>
    <lineage>
        <taxon>Bacteria</taxon>
        <taxon>Pseudomonadati</taxon>
        <taxon>Bacteroidota</taxon>
        <taxon>Chitinophagia</taxon>
        <taxon>Chitinophagales</taxon>
        <taxon>Chitinophagaceae</taxon>
        <taxon>Puia</taxon>
    </lineage>
</organism>
<dbReference type="RefSeq" id="WP_188931514.1">
    <property type="nucleotide sequence ID" value="NZ_BMJC01000002.1"/>
</dbReference>
<evidence type="ECO:0000313" key="2">
    <source>
        <dbReference type="EMBL" id="GGA98582.1"/>
    </source>
</evidence>
<keyword evidence="3" id="KW-1185">Reference proteome</keyword>
<evidence type="ECO:0000313" key="3">
    <source>
        <dbReference type="Proteomes" id="UP000607559"/>
    </source>
</evidence>
<dbReference type="Proteomes" id="UP000607559">
    <property type="component" value="Unassembled WGS sequence"/>
</dbReference>
<comment type="caution">
    <text evidence="2">The sequence shown here is derived from an EMBL/GenBank/DDBJ whole genome shotgun (WGS) entry which is preliminary data.</text>
</comment>
<reference evidence="2" key="2">
    <citation type="submission" date="2020-09" db="EMBL/GenBank/DDBJ databases">
        <authorList>
            <person name="Sun Q."/>
            <person name="Zhou Y."/>
        </authorList>
    </citation>
    <scope>NUCLEOTIDE SEQUENCE</scope>
    <source>
        <strain evidence="2">CGMCC 1.15448</strain>
    </source>
</reference>
<gene>
    <name evidence="2" type="ORF">GCM10011511_22370</name>
</gene>
<name>A0A8J2UCX2_9BACT</name>